<dbReference type="EMBL" id="BONC01000171">
    <property type="protein sequence ID" value="GIF61950.1"/>
    <property type="molecule type" value="Genomic_DNA"/>
</dbReference>
<keyword evidence="3" id="KW-1185">Reference proteome</keyword>
<gene>
    <name evidence="2" type="ORF">Air01nite_80450</name>
</gene>
<evidence type="ECO:0000259" key="1">
    <source>
        <dbReference type="Pfam" id="PF12680"/>
    </source>
</evidence>
<dbReference type="SUPFAM" id="SSF54427">
    <property type="entry name" value="NTF2-like"/>
    <property type="match status" value="1"/>
</dbReference>
<reference evidence="2 3" key="1">
    <citation type="submission" date="2021-01" db="EMBL/GenBank/DDBJ databases">
        <title>Whole genome shotgun sequence of Asanoa iriomotensis NBRC 100142.</title>
        <authorList>
            <person name="Komaki H."/>
            <person name="Tamura T."/>
        </authorList>
    </citation>
    <scope>NUCLEOTIDE SEQUENCE [LARGE SCALE GENOMIC DNA]</scope>
    <source>
        <strain evidence="2 3">NBRC 100142</strain>
    </source>
</reference>
<name>A0ABQ4CGR0_9ACTN</name>
<dbReference type="Gene3D" id="3.10.450.50">
    <property type="match status" value="1"/>
</dbReference>
<sequence length="133" mass="15181">MRAFDGTDPKQFIFDFVTSFGREVMHSEDEAATVVDRYHTPDIVQVADGHEMDRAKLIAHCRPIRKRKPSSRLEVHDAVAEADRIAARYTMHVEDRGRRFAIDVHFFGRFAPDGRMREAHMLTRTLPDAASAG</sequence>
<dbReference type="InterPro" id="IPR032710">
    <property type="entry name" value="NTF2-like_dom_sf"/>
</dbReference>
<dbReference type="Pfam" id="PF12680">
    <property type="entry name" value="SnoaL_2"/>
    <property type="match status" value="1"/>
</dbReference>
<protein>
    <recommendedName>
        <fullName evidence="1">SnoaL-like domain-containing protein</fullName>
    </recommendedName>
</protein>
<dbReference type="InterPro" id="IPR037401">
    <property type="entry name" value="SnoaL-like"/>
</dbReference>
<proteinExistence type="predicted"/>
<feature type="domain" description="SnoaL-like" evidence="1">
    <location>
        <begin position="33"/>
        <end position="118"/>
    </location>
</feature>
<evidence type="ECO:0000313" key="2">
    <source>
        <dbReference type="EMBL" id="GIF61950.1"/>
    </source>
</evidence>
<dbReference type="Proteomes" id="UP000624325">
    <property type="component" value="Unassembled WGS sequence"/>
</dbReference>
<comment type="caution">
    <text evidence="2">The sequence shown here is derived from an EMBL/GenBank/DDBJ whole genome shotgun (WGS) entry which is preliminary data.</text>
</comment>
<evidence type="ECO:0000313" key="3">
    <source>
        <dbReference type="Proteomes" id="UP000624325"/>
    </source>
</evidence>
<dbReference type="RefSeq" id="WP_203708891.1">
    <property type="nucleotide sequence ID" value="NZ_BAAALU010000055.1"/>
</dbReference>
<organism evidence="2 3">
    <name type="scientific">Asanoa iriomotensis</name>
    <dbReference type="NCBI Taxonomy" id="234613"/>
    <lineage>
        <taxon>Bacteria</taxon>
        <taxon>Bacillati</taxon>
        <taxon>Actinomycetota</taxon>
        <taxon>Actinomycetes</taxon>
        <taxon>Micromonosporales</taxon>
        <taxon>Micromonosporaceae</taxon>
        <taxon>Asanoa</taxon>
    </lineage>
</organism>
<accession>A0ABQ4CGR0</accession>